<dbReference type="InterPro" id="IPR006968">
    <property type="entry name" value="RUS_fam"/>
</dbReference>
<evidence type="ECO:0000256" key="3">
    <source>
        <dbReference type="ARBA" id="ARBA00022692"/>
    </source>
</evidence>
<dbReference type="EMBL" id="JAWJWF010000002">
    <property type="protein sequence ID" value="KAK6637720.1"/>
    <property type="molecule type" value="Genomic_DNA"/>
</dbReference>
<evidence type="ECO:0000259" key="7">
    <source>
        <dbReference type="Pfam" id="PF04884"/>
    </source>
</evidence>
<dbReference type="Pfam" id="PF04884">
    <property type="entry name" value="UVB_sens_prot"/>
    <property type="match status" value="1"/>
</dbReference>
<gene>
    <name evidence="9" type="ORF">RUM44_008142</name>
</gene>
<evidence type="ECO:0000259" key="8">
    <source>
        <dbReference type="Pfam" id="PF24160"/>
    </source>
</evidence>
<name>A0ABR1BBV9_POLSC</name>
<dbReference type="PANTHER" id="PTHR12770:SF31">
    <property type="entry name" value="RUS FAMILY MEMBER 1"/>
    <property type="match status" value="1"/>
</dbReference>
<organism evidence="9 10">
    <name type="scientific">Polyplax serrata</name>
    <name type="common">Common mouse louse</name>
    <dbReference type="NCBI Taxonomy" id="468196"/>
    <lineage>
        <taxon>Eukaryota</taxon>
        <taxon>Metazoa</taxon>
        <taxon>Ecdysozoa</taxon>
        <taxon>Arthropoda</taxon>
        <taxon>Hexapoda</taxon>
        <taxon>Insecta</taxon>
        <taxon>Pterygota</taxon>
        <taxon>Neoptera</taxon>
        <taxon>Paraneoptera</taxon>
        <taxon>Psocodea</taxon>
        <taxon>Troctomorpha</taxon>
        <taxon>Phthiraptera</taxon>
        <taxon>Anoplura</taxon>
        <taxon>Polyplacidae</taxon>
        <taxon>Polyplax</taxon>
    </lineage>
</organism>
<sequence length="502" mass="56385">MACNHLSLVEVESSCITPWDSFQYLGSLIKDIFLPKGYPYSVSSDYLEYQIWDTCQAFCSSISGTLTVQAIMEGIGVGSKAATPVSAAITWIMKDGTGMLGSILFAWLKGSKLDSDCKKWRLFADVLNDIAMFIELFIPLFINYSMHMLCIATAFKALVGTAGSSTRAALITHQAVKGNIADVSAKDGSQELFTNLFAFVFGILILKNITGTYQVWSVMCTATLFHLIFNYKAVRCLRMNVFNGERFRLSLRSYLPTSSVPTIEQVNRRESVILGGGTSDCQLCGFSIIFGASVRKVVVSERMSGQYLSTLVAAFQHRKYLILPQIKRKKIFVTFRTNFSDCDVLPSYFHAIILGIVISKLQADKNLHVIRRSRKNSPMYRLQNILEGVSSAAVDSKSFEDKYVVIAKALTICDNFIEKELAAFSQLCSEEGWTLEKHLINVDEWRADWKYSPEKQSVPVKRNVMQKKVHIQQPQYQQKKKNSLKPEEKSTGTRNYSSLVIS</sequence>
<feature type="compositionally biased region" description="Polar residues" evidence="6">
    <location>
        <begin position="492"/>
        <end position="502"/>
    </location>
</feature>
<feature type="region of interest" description="Disordered" evidence="6">
    <location>
        <begin position="469"/>
        <end position="502"/>
    </location>
</feature>
<evidence type="ECO:0000256" key="1">
    <source>
        <dbReference type="ARBA" id="ARBA00004370"/>
    </source>
</evidence>
<evidence type="ECO:0000256" key="6">
    <source>
        <dbReference type="SAM" id="MobiDB-lite"/>
    </source>
</evidence>
<feature type="domain" description="Protein root UVB sensitive/RUS" evidence="7">
    <location>
        <begin position="25"/>
        <end position="256"/>
    </location>
</feature>
<feature type="domain" description="Root UVB sensitive protein C-terminal" evidence="8">
    <location>
        <begin position="260"/>
        <end position="449"/>
    </location>
</feature>
<keyword evidence="3" id="KW-0812">Transmembrane</keyword>
<keyword evidence="10" id="KW-1185">Reference proteome</keyword>
<keyword evidence="4" id="KW-1133">Transmembrane helix</keyword>
<comment type="similarity">
    <text evidence="2">Belongs to the RUS1 family.</text>
</comment>
<protein>
    <submittedName>
        <fullName evidence="9">Uncharacterized protein</fullName>
    </submittedName>
</protein>
<evidence type="ECO:0000256" key="5">
    <source>
        <dbReference type="ARBA" id="ARBA00023136"/>
    </source>
</evidence>
<keyword evidence="5" id="KW-0472">Membrane</keyword>
<dbReference type="Pfam" id="PF24160">
    <property type="entry name" value="UVB_sens_C"/>
    <property type="match status" value="1"/>
</dbReference>
<evidence type="ECO:0000256" key="2">
    <source>
        <dbReference type="ARBA" id="ARBA00007558"/>
    </source>
</evidence>
<comment type="caution">
    <text evidence="9">The sequence shown here is derived from an EMBL/GenBank/DDBJ whole genome shotgun (WGS) entry which is preliminary data.</text>
</comment>
<evidence type="ECO:0000256" key="4">
    <source>
        <dbReference type="ARBA" id="ARBA00022989"/>
    </source>
</evidence>
<evidence type="ECO:0000313" key="9">
    <source>
        <dbReference type="EMBL" id="KAK6637720.1"/>
    </source>
</evidence>
<evidence type="ECO:0000313" key="10">
    <source>
        <dbReference type="Proteomes" id="UP001359485"/>
    </source>
</evidence>
<dbReference type="InterPro" id="IPR055412">
    <property type="entry name" value="UVB_sens_C"/>
</dbReference>
<dbReference type="InterPro" id="IPR054549">
    <property type="entry name" value="UVB_sens_RUS_dom"/>
</dbReference>
<dbReference type="Proteomes" id="UP001359485">
    <property type="component" value="Unassembled WGS sequence"/>
</dbReference>
<dbReference type="PANTHER" id="PTHR12770">
    <property type="entry name" value="RUS1 FAMILY PROTEIN C16ORF58"/>
    <property type="match status" value="1"/>
</dbReference>
<proteinExistence type="inferred from homology"/>
<comment type="subcellular location">
    <subcellularLocation>
        <location evidence="1">Membrane</location>
    </subcellularLocation>
</comment>
<accession>A0ABR1BBV9</accession>
<reference evidence="9 10" key="1">
    <citation type="submission" date="2023-09" db="EMBL/GenBank/DDBJ databases">
        <title>Genomes of two closely related lineages of the louse Polyplax serrata with different host specificities.</title>
        <authorList>
            <person name="Martinu J."/>
            <person name="Tarabai H."/>
            <person name="Stefka J."/>
            <person name="Hypsa V."/>
        </authorList>
    </citation>
    <scope>NUCLEOTIDE SEQUENCE [LARGE SCALE GENOMIC DNA]</scope>
    <source>
        <strain evidence="9">98ZLc_SE</strain>
    </source>
</reference>